<evidence type="ECO:0000313" key="6">
    <source>
        <dbReference type="Proteomes" id="UP000030787"/>
    </source>
</evidence>
<dbReference type="Gene3D" id="1.10.10.10">
    <property type="entry name" value="Winged helix-like DNA-binding domain superfamily/Winged helix DNA-binding domain"/>
    <property type="match status" value="1"/>
</dbReference>
<dbReference type="PROSITE" id="PS50995">
    <property type="entry name" value="HTH_MARR_2"/>
    <property type="match status" value="1"/>
</dbReference>
<dbReference type="RefSeq" id="WP_052399339.1">
    <property type="nucleotide sequence ID" value="NZ_CP010070.1"/>
</dbReference>
<evidence type="ECO:0000313" key="5">
    <source>
        <dbReference type="EMBL" id="AIZ57306.1"/>
    </source>
</evidence>
<organism evidence="5 6">
    <name type="scientific">Candidatus Methanoplasma termitum</name>
    <dbReference type="NCBI Taxonomy" id="1577791"/>
    <lineage>
        <taxon>Archaea</taxon>
        <taxon>Methanobacteriati</taxon>
        <taxon>Thermoplasmatota</taxon>
        <taxon>Thermoplasmata</taxon>
        <taxon>Methanomassiliicoccales</taxon>
        <taxon>Methanomassiliicoccaceae</taxon>
        <taxon>Candidatus Methanoplasma</taxon>
    </lineage>
</organism>
<evidence type="ECO:0000259" key="4">
    <source>
        <dbReference type="PROSITE" id="PS50995"/>
    </source>
</evidence>
<dbReference type="GO" id="GO:0003677">
    <property type="term" value="F:DNA binding"/>
    <property type="evidence" value="ECO:0007669"/>
    <property type="project" value="UniProtKB-KW"/>
</dbReference>
<keyword evidence="1" id="KW-0805">Transcription regulation</keyword>
<dbReference type="InterPro" id="IPR036388">
    <property type="entry name" value="WH-like_DNA-bd_sf"/>
</dbReference>
<dbReference type="SMART" id="SM00347">
    <property type="entry name" value="HTH_MARR"/>
    <property type="match status" value="1"/>
</dbReference>
<dbReference type="GeneID" id="24819107"/>
<protein>
    <submittedName>
        <fullName evidence="5">SlyA protein</fullName>
    </submittedName>
</protein>
<dbReference type="Proteomes" id="UP000030787">
    <property type="component" value="Chromosome"/>
</dbReference>
<dbReference type="PANTHER" id="PTHR42756">
    <property type="entry name" value="TRANSCRIPTIONAL REGULATOR, MARR"/>
    <property type="match status" value="1"/>
</dbReference>
<dbReference type="AlphaFoldDB" id="A0A0A7LIG9"/>
<evidence type="ECO:0000256" key="1">
    <source>
        <dbReference type="ARBA" id="ARBA00023015"/>
    </source>
</evidence>
<dbReference type="InterPro" id="IPR000835">
    <property type="entry name" value="HTH_MarR-typ"/>
</dbReference>
<keyword evidence="3" id="KW-0804">Transcription</keyword>
<accession>A0A0A7LIG9</accession>
<keyword evidence="6" id="KW-1185">Reference proteome</keyword>
<name>A0A0A7LIG9_9ARCH</name>
<dbReference type="GO" id="GO:0003700">
    <property type="term" value="F:DNA-binding transcription factor activity"/>
    <property type="evidence" value="ECO:0007669"/>
    <property type="project" value="InterPro"/>
</dbReference>
<dbReference type="HOGENOM" id="CLU_083287_12_1_2"/>
<dbReference type="Pfam" id="PF01047">
    <property type="entry name" value="MarR"/>
    <property type="match status" value="1"/>
</dbReference>
<gene>
    <name evidence="5" type="primary">slyA</name>
    <name evidence="5" type="ORF">Mpt1_c14500</name>
</gene>
<dbReference type="STRING" id="1577791.Mpt1_c14500"/>
<keyword evidence="2" id="KW-0238">DNA-binding</keyword>
<dbReference type="PRINTS" id="PR00598">
    <property type="entry name" value="HTHMARR"/>
</dbReference>
<dbReference type="SUPFAM" id="SSF46785">
    <property type="entry name" value="Winged helix' DNA-binding domain"/>
    <property type="match status" value="1"/>
</dbReference>
<evidence type="ECO:0000256" key="3">
    <source>
        <dbReference type="ARBA" id="ARBA00023163"/>
    </source>
</evidence>
<dbReference type="KEGG" id="mear:Mpt1_c14500"/>
<proteinExistence type="predicted"/>
<feature type="domain" description="HTH marR-type" evidence="4">
    <location>
        <begin position="1"/>
        <end position="135"/>
    </location>
</feature>
<evidence type="ECO:0000256" key="2">
    <source>
        <dbReference type="ARBA" id="ARBA00023125"/>
    </source>
</evidence>
<dbReference type="InterPro" id="IPR036390">
    <property type="entry name" value="WH_DNA-bd_sf"/>
</dbReference>
<reference evidence="5 6" key="1">
    <citation type="journal article" date="2014" name="Appl. Environ. Microbiol.">
        <title>Comparative Genome Analysis of 'Candidatus Methanoplasma termitum' Indicates a New Mode of Energy Metabolism in the Seventh Order of Methanogens.</title>
        <authorList>
            <person name="Lang K."/>
            <person name="Schuldes J."/>
            <person name="Klingl A."/>
            <person name="Poehlein A."/>
            <person name="Daniel R."/>
            <person name="Brune A."/>
        </authorList>
    </citation>
    <scope>NUCLEOTIDE SEQUENCE [LARGE SCALE GENOMIC DNA]</scope>
    <source>
        <strain evidence="6">Mpt1</strain>
    </source>
</reference>
<dbReference type="PANTHER" id="PTHR42756:SF1">
    <property type="entry name" value="TRANSCRIPTIONAL REPRESSOR OF EMRAB OPERON"/>
    <property type="match status" value="1"/>
</dbReference>
<sequence length="146" mass="16373">MNYDDLTTEFIRNMQLIRKATHKGRIPDSIQGETFVLIFIKERHGKIIPSDISDAIGVSSARVATALNSLENKGLITRRIDSDDRRKIIVELTPEGMKLAEERKKAHTERIGAMLALLGEEDSAELVRIVGRLSDIISKDSTLCDR</sequence>
<dbReference type="EMBL" id="CP010070">
    <property type="protein sequence ID" value="AIZ57306.1"/>
    <property type="molecule type" value="Genomic_DNA"/>
</dbReference>